<gene>
    <name evidence="1" type="ORF">H2198_006179</name>
</gene>
<name>A0ACC3A3N7_9EURO</name>
<dbReference type="Proteomes" id="UP001172386">
    <property type="component" value="Unassembled WGS sequence"/>
</dbReference>
<keyword evidence="2" id="KW-1185">Reference proteome</keyword>
<protein>
    <submittedName>
        <fullName evidence="1">Uncharacterized protein</fullName>
    </submittedName>
</protein>
<organism evidence="1 2">
    <name type="scientific">Neophaeococcomyces mojaviensis</name>
    <dbReference type="NCBI Taxonomy" id="3383035"/>
    <lineage>
        <taxon>Eukaryota</taxon>
        <taxon>Fungi</taxon>
        <taxon>Dikarya</taxon>
        <taxon>Ascomycota</taxon>
        <taxon>Pezizomycotina</taxon>
        <taxon>Eurotiomycetes</taxon>
        <taxon>Chaetothyriomycetidae</taxon>
        <taxon>Chaetothyriales</taxon>
        <taxon>Chaetothyriales incertae sedis</taxon>
        <taxon>Neophaeococcomyces</taxon>
    </lineage>
</organism>
<evidence type="ECO:0000313" key="2">
    <source>
        <dbReference type="Proteomes" id="UP001172386"/>
    </source>
</evidence>
<comment type="caution">
    <text evidence="1">The sequence shown here is derived from an EMBL/GenBank/DDBJ whole genome shotgun (WGS) entry which is preliminary data.</text>
</comment>
<reference evidence="1" key="1">
    <citation type="submission" date="2022-10" db="EMBL/GenBank/DDBJ databases">
        <title>Culturing micro-colonial fungi from biological soil crusts in the Mojave desert and describing Neophaeococcomyces mojavensis, and introducing the new genera and species Taxawa tesnikishii.</title>
        <authorList>
            <person name="Kurbessoian T."/>
            <person name="Stajich J.E."/>
        </authorList>
    </citation>
    <scope>NUCLEOTIDE SEQUENCE</scope>
    <source>
        <strain evidence="1">JES_112</strain>
    </source>
</reference>
<sequence length="1159" mass="128546">MPKERQTCTECSMRRQKCDRNIPCSRCIKRGEPDKCTREWPKEGYDPRKHRIYPRPDAHSETSPATSQGNDGSDSSPKPTSTSKPSVAVHPSLRKSHTPADSTTQQDLSNGASTTPIGQKPPGAEQNKEGQVLEFLTWGRNNLSDYQVQSFDLLREPFKNNAACPEQEFSNGFGNNHANQIAFLQLLLPKREQLFNLVDYHINSILWYHSVFHKSFRDELQALYNHPNGFQIRDTDLRWTALLFAIMAGSMACAHEQETSSWGFQKAERHKLTRQWYKAALACLNLADYMWRHHIHSIQAICVLTMSGHILGFSNTQSTLLGAATKIAQGLGLQRLAIESDENSTSPSDMTAAKRDKILRLDVARRVWSQLCNQDWFSIPFSEMYSIQKSHFSTSKPRHIDDQTLLPIPAHIPSATSFSRCINEIASIMPQVHDALISASTLYTKYEQVLHYDAKMRALSTEGMPSFFSIREPISPDHPEWMPWARRSLRICFAHKIIMIHRSFLGKSLTDTTFEYTRKVCMEAAKTILKEAKHAFDHSEGPNLWIDQAFTVAAGITLSLDIFHRKATEPQCEENRKFVETAVNMLSKFENSLIAIRGVRLLSSLLAEQARLTAAQSMENYNKKRAREEGLSDITTNTADSPRFTQVGASSFTDAMKRPRFDVPKFMESFVGADSSFNTSLRPTHNSSSAFIPDGNETTPVNIDSNGGMVLGNGRLGNVLMQQQAQDRQAIINNGFPMNVTTPGAAFGDPGGLSLDYGYETFEQIFPPQAGITDEKNQGEAGTSTISVLTDVNSSIQLRNNVPAMAPLSSHTTNTPSTDATTPPTHRLPTPPPFATSALGPGLTTSIQPGRTSPPPSIPDEAPAHKHMRKRFLPMFMKLKQPMIPGIWGSWDPKHGSSRDEATGDWPDYQGTVVGPATSHIPSMQINNPAVLAEVYGLSTSEVTGGGALESGRESLSETDLSPSSRHDRAQRKHTCLEPESLEWLAQLQKTAYQHSQPEAGSDPPHVSPSQYDQPTYTSPPTSPRRTNPTTDLDKDLHFKRVSKNAQRTYRTPMWGVAVPPPMSFEKDDDIEYGKIIAELPSTSEGHRDKEPTRTAGSTMISATSEAENLPTSADAGADTGAADRQGVDDSTRNDKSIAKTKEGSKQFGWFSQGSIWSL</sequence>
<evidence type="ECO:0000313" key="1">
    <source>
        <dbReference type="EMBL" id="KAJ9654824.1"/>
    </source>
</evidence>
<accession>A0ACC3A3N7</accession>
<proteinExistence type="predicted"/>
<dbReference type="EMBL" id="JAPDRQ010000111">
    <property type="protein sequence ID" value="KAJ9654824.1"/>
    <property type="molecule type" value="Genomic_DNA"/>
</dbReference>